<dbReference type="KEGG" id="dre:100333617"/>
<organism evidence="6">
    <name type="scientific">Danio rerio</name>
    <name type="common">Zebrafish</name>
    <name type="synonym">Brachydanio rerio</name>
    <dbReference type="NCBI Taxonomy" id="7955"/>
    <lineage>
        <taxon>Eukaryota</taxon>
        <taxon>Metazoa</taxon>
        <taxon>Chordata</taxon>
        <taxon>Craniata</taxon>
        <taxon>Vertebrata</taxon>
        <taxon>Euteleostomi</taxon>
        <taxon>Actinopterygii</taxon>
        <taxon>Neopterygii</taxon>
        <taxon>Teleostei</taxon>
        <taxon>Ostariophysi</taxon>
        <taxon>Cypriniformes</taxon>
        <taxon>Danionidae</taxon>
        <taxon>Danioninae</taxon>
        <taxon>Danio</taxon>
    </lineage>
</organism>
<accession>I3IS54</accession>
<dbReference type="Proteomes" id="UP000000437">
    <property type="component" value="Chromosome 6"/>
</dbReference>
<evidence type="ECO:0000256" key="4">
    <source>
        <dbReference type="ARBA" id="ARBA00022737"/>
    </source>
</evidence>
<dbReference type="ExpressionAtlas" id="I3IS54">
    <property type="expression patterns" value="baseline"/>
</dbReference>
<evidence type="ECO:0000256" key="1">
    <source>
        <dbReference type="ARBA" id="ARBA00014201"/>
    </source>
</evidence>
<dbReference type="HOGENOM" id="CLU_461480_0_0_1"/>
<evidence type="ECO:0000313" key="9">
    <source>
        <dbReference type="ZFIN" id="ZDB-GENE-120215-249"/>
    </source>
</evidence>
<reference evidence="6 7" key="2">
    <citation type="journal article" date="2013" name="Nature">
        <title>The zebrafish reference genome sequence and its relationship to the human genome.</title>
        <authorList>
            <consortium name="Genome Reference Consortium Zebrafish"/>
            <person name="Howe K."/>
            <person name="Clark M.D."/>
            <person name="Torroja C.F."/>
            <person name="Torrance J."/>
            <person name="Berthelot C."/>
            <person name="Muffato M."/>
            <person name="Collins J.E."/>
            <person name="Humphray S."/>
            <person name="McLaren K."/>
            <person name="Matthews L."/>
            <person name="McLaren S."/>
            <person name="Sealy I."/>
            <person name="Caccamo M."/>
            <person name="Churcher C."/>
            <person name="Scott C."/>
            <person name="Barrett J.C."/>
            <person name="Koch R."/>
            <person name="Rauch G.J."/>
            <person name="White S."/>
            <person name="Chow W."/>
            <person name="Kilian B."/>
            <person name="Quintais L.T."/>
            <person name="Guerra-Assuncao J.A."/>
            <person name="Zhou Y."/>
            <person name="Gu Y."/>
            <person name="Yen J."/>
            <person name="Vogel J.H."/>
            <person name="Eyre T."/>
            <person name="Redmond S."/>
            <person name="Banerjee R."/>
            <person name="Chi J."/>
            <person name="Fu B."/>
            <person name="Langley E."/>
            <person name="Maguire S.F."/>
            <person name="Laird G.K."/>
            <person name="Lloyd D."/>
            <person name="Kenyon E."/>
            <person name="Donaldson S."/>
            <person name="Sehra H."/>
            <person name="Almeida-King J."/>
            <person name="Loveland J."/>
            <person name="Trevanion S."/>
            <person name="Jones M."/>
            <person name="Quail M."/>
            <person name="Willey D."/>
            <person name="Hunt A."/>
            <person name="Burton J."/>
            <person name="Sims S."/>
            <person name="McLay K."/>
            <person name="Plumb B."/>
            <person name="Davis J."/>
            <person name="Clee C."/>
            <person name="Oliver K."/>
            <person name="Clark R."/>
            <person name="Riddle C."/>
            <person name="Elliot D."/>
            <person name="Eliott D."/>
            <person name="Threadgold G."/>
            <person name="Harden G."/>
            <person name="Ware D."/>
            <person name="Begum S."/>
            <person name="Mortimore B."/>
            <person name="Mortimer B."/>
            <person name="Kerry G."/>
            <person name="Heath P."/>
            <person name="Phillimore B."/>
            <person name="Tracey A."/>
            <person name="Corby N."/>
            <person name="Dunn M."/>
            <person name="Johnson C."/>
            <person name="Wood J."/>
            <person name="Clark S."/>
            <person name="Pelan S."/>
            <person name="Griffiths G."/>
            <person name="Smith M."/>
            <person name="Glithero R."/>
            <person name="Howden P."/>
            <person name="Barker N."/>
            <person name="Lloyd C."/>
            <person name="Stevens C."/>
            <person name="Harley J."/>
            <person name="Holt K."/>
            <person name="Panagiotidis G."/>
            <person name="Lovell J."/>
            <person name="Beasley H."/>
            <person name="Henderson C."/>
            <person name="Gordon D."/>
            <person name="Auger K."/>
            <person name="Wright D."/>
            <person name="Collins J."/>
            <person name="Raisen C."/>
            <person name="Dyer L."/>
            <person name="Leung K."/>
            <person name="Robertson L."/>
            <person name="Ambridge K."/>
            <person name="Leongamornlert D."/>
            <person name="McGuire S."/>
            <person name="Gilderthorp R."/>
            <person name="Griffiths C."/>
            <person name="Manthravadi D."/>
            <person name="Nichol S."/>
            <person name="Barker G."/>
            <person name="Whitehead S."/>
            <person name="Kay M."/>
            <person name="Brown J."/>
            <person name="Murnane C."/>
            <person name="Gray E."/>
            <person name="Humphries M."/>
            <person name="Sycamore N."/>
            <person name="Barker D."/>
            <person name="Saunders D."/>
            <person name="Wallis J."/>
            <person name="Babbage A."/>
            <person name="Hammond S."/>
            <person name="Mashreghi-Mohammadi M."/>
            <person name="Barr L."/>
            <person name="Martin S."/>
            <person name="Wray P."/>
            <person name="Ellington A."/>
            <person name="Matthews N."/>
            <person name="Ellwood M."/>
            <person name="Woodmansey R."/>
            <person name="Clark G."/>
            <person name="Cooper J."/>
            <person name="Cooper J."/>
            <person name="Tromans A."/>
            <person name="Grafham D."/>
            <person name="Skuce C."/>
            <person name="Pandian R."/>
            <person name="Andrews R."/>
            <person name="Harrison E."/>
            <person name="Kimberley A."/>
            <person name="Garnett J."/>
            <person name="Fosker N."/>
            <person name="Hall R."/>
            <person name="Garner P."/>
            <person name="Kelly D."/>
            <person name="Bird C."/>
            <person name="Palmer S."/>
            <person name="Gehring I."/>
            <person name="Berger A."/>
            <person name="Dooley C.M."/>
            <person name="Ersan-Urun Z."/>
            <person name="Eser C."/>
            <person name="Geiger H."/>
            <person name="Geisler M."/>
            <person name="Karotki L."/>
            <person name="Kirn A."/>
            <person name="Konantz J."/>
            <person name="Konantz M."/>
            <person name="Oberlander M."/>
            <person name="Rudolph-Geiger S."/>
            <person name="Teucke M."/>
            <person name="Lanz C."/>
            <person name="Raddatz G."/>
            <person name="Osoegawa K."/>
            <person name="Zhu B."/>
            <person name="Rapp A."/>
            <person name="Widaa S."/>
            <person name="Langford C."/>
            <person name="Yang F."/>
            <person name="Schuster S.C."/>
            <person name="Carter N.P."/>
            <person name="Harrow J."/>
            <person name="Ning Z."/>
            <person name="Herrero J."/>
            <person name="Searle S.M."/>
            <person name="Enright A."/>
            <person name="Geisler R."/>
            <person name="Plasterk R.H."/>
            <person name="Lee C."/>
            <person name="Westerfield M."/>
            <person name="de Jong P.J."/>
            <person name="Zon L.I."/>
            <person name="Postlethwait J.H."/>
            <person name="Nusslein-Volhard C."/>
            <person name="Hubbard T.J."/>
            <person name="Roest Crollius H."/>
            <person name="Rogers J."/>
            <person name="Stemple D.L."/>
        </authorList>
    </citation>
    <scope>NUCLEOTIDE SEQUENCE [LARGE SCALE GENOMIC DNA]</scope>
    <source>
        <strain evidence="6">Tuebingen</strain>
    </source>
</reference>
<dbReference type="eggNOG" id="ENOG502R5T0">
    <property type="taxonomic scope" value="Eukaryota"/>
</dbReference>
<dbReference type="EMBL" id="CU694654">
    <property type="status" value="NOT_ANNOTATED_CDS"/>
    <property type="molecule type" value="Genomic_DNA"/>
</dbReference>
<dbReference type="SUPFAM" id="SSF52047">
    <property type="entry name" value="RNI-like"/>
    <property type="match status" value="1"/>
</dbReference>
<dbReference type="PaxDb" id="7955-ENSDARP00000125718"/>
<keyword evidence="7" id="KW-1185">Reference proteome</keyword>
<dbReference type="EMBL" id="CU693449">
    <property type="status" value="NOT_ANNOTATED_CDS"/>
    <property type="molecule type" value="Genomic_DNA"/>
</dbReference>
<keyword evidence="4" id="KW-0677">Repeat</keyword>
<evidence type="ECO:0000256" key="5">
    <source>
        <dbReference type="ARBA" id="ARBA00022786"/>
    </source>
</evidence>
<proteinExistence type="predicted"/>
<evidence type="ECO:0000313" key="6">
    <source>
        <dbReference type="Ensembl" id="ENSDARP00000125718"/>
    </source>
</evidence>
<dbReference type="GeneID" id="100333617"/>
<dbReference type="GeneTree" id="ENSGT00390000015908"/>
<name>I3IS54_DANRE</name>
<dbReference type="InterPro" id="IPR032675">
    <property type="entry name" value="LRR_dom_sf"/>
</dbReference>
<dbReference type="STRING" id="7955.ENSDARP00000125718"/>
<keyword evidence="2" id="KW-0597">Phosphoprotein</keyword>
<dbReference type="RefSeq" id="XP_002667348.2">
    <property type="nucleotide sequence ID" value="XM_002667302.6"/>
</dbReference>
<evidence type="ECO:0000256" key="2">
    <source>
        <dbReference type="ARBA" id="ARBA00022553"/>
    </source>
</evidence>
<keyword evidence="5" id="KW-0833">Ubl conjugation pathway</keyword>
<evidence type="ECO:0000313" key="7">
    <source>
        <dbReference type="Proteomes" id="UP000000437"/>
    </source>
</evidence>
<dbReference type="OrthoDB" id="9415738at2759"/>
<dbReference type="PANTHER" id="PTHR15354">
    <property type="entry name" value="MUF1"/>
    <property type="match status" value="1"/>
</dbReference>
<reference evidence="6" key="1">
    <citation type="submission" date="2012-05" db="UniProtKB">
        <authorList>
            <consortium name="Ensembl"/>
        </authorList>
    </citation>
    <scope>IDENTIFICATION</scope>
    <source>
        <strain evidence="6">Tuebingen</strain>
    </source>
</reference>
<dbReference type="Bgee" id="ENSDARG00000096306">
    <property type="expression patterns" value="Expressed in testis and 27 other cell types or tissues"/>
</dbReference>
<dbReference type="Ensembl" id="ENSDART00000151416.2">
    <property type="protein sequence ID" value="ENSDARP00000125718.1"/>
    <property type="gene ID" value="ENSDARG00000096306.2"/>
</dbReference>
<sequence length="608" mass="68607">METTGGNSLLQMCIAKVAQNMDVLERKVLNLPVSLLRDLLPHLNIYYLDRIETAAATKGISTSVIWEKIWKGLDQTWRWKVKSSQSDQSWKQRCLERLFHMLMFTQLKREASYLSNLSDSSVLSITVKHVKVLSLHTSTKNICRLASGDMQPFLSALEKGVTTLKLLESNSPFKHGRKYLFILHRLLDHGSVRKVVLMRNPEDSCFLRWLISRRRGPQISVSTEGCGSAVDVFRSGADLEEPAAKRLALDEEKPEDLCGEFSSSSSSSERCPEGQIHSLDFEVPNCEILNMVSHALPTWTCLHTLHVHSDWLISEDEMCVFVDSLRRLFLNPAGSLSELSLSHLCGLTHLINILKACPTLQSLSVDVCLPAERNKWRPLPQLPRDKMLSLEKLTVNSTDPMSVQCVLPALALAPELSSLHMTGITLTRHFFHTLAGCKASLKILKLEDINLSDYHQEILHFLQSSVLEELSFKDCRLLDKCSLKTDFMVAFVEAVKAISSLKTLVLAKNRLATTAIEISRLFSGCRPSEITTLDLSSNFILPAELLGFAELLETYRPAQRITLDLCFNPLNRDLEVKGQALQKLKPYCNLLMYDWNTRDTMVDHVSVM</sequence>
<dbReference type="Gene3D" id="3.80.10.10">
    <property type="entry name" value="Ribonuclease Inhibitor"/>
    <property type="match status" value="1"/>
</dbReference>
<dbReference type="ZFIN" id="ZDB-GENE-120215-249">
    <property type="gene designation" value="lrrc41"/>
</dbReference>
<evidence type="ECO:0000313" key="8">
    <source>
        <dbReference type="RefSeq" id="XP_002667348.2"/>
    </source>
</evidence>
<dbReference type="AlphaFoldDB" id="I3IS54"/>
<accession>A0A8M1RI92</accession>
<dbReference type="InterPro" id="IPR026137">
    <property type="entry name" value="Leu_rpt_41"/>
</dbReference>
<dbReference type="CTD" id="10489"/>
<dbReference type="PANTHER" id="PTHR15354:SF1">
    <property type="entry name" value="LEUCINE-RICH REPEAT-CONTAINING PROTEIN 41"/>
    <property type="match status" value="1"/>
</dbReference>
<protein>
    <recommendedName>
        <fullName evidence="1">Leucine-rich repeat-containing protein 41</fullName>
    </recommendedName>
</protein>
<keyword evidence="3" id="KW-0433">Leucine-rich repeat</keyword>
<reference evidence="8" key="3">
    <citation type="submission" date="2025-04" db="UniProtKB">
        <authorList>
            <consortium name="RefSeq"/>
        </authorList>
    </citation>
    <scope>IDENTIFICATION</scope>
    <source>
        <strain evidence="8">Tuebingen</strain>
    </source>
</reference>
<gene>
    <name evidence="8 9" type="primary">lrrc41</name>
</gene>
<dbReference type="AGR" id="ZFIN:ZDB-GENE-120215-249"/>
<evidence type="ECO:0000256" key="3">
    <source>
        <dbReference type="ARBA" id="ARBA00022614"/>
    </source>
</evidence>